<dbReference type="Gene3D" id="3.30.710.10">
    <property type="entry name" value="Potassium Channel Kv1.1, Chain A"/>
    <property type="match status" value="1"/>
</dbReference>
<dbReference type="InterPro" id="IPR011333">
    <property type="entry name" value="SKP1/BTB/POZ_sf"/>
</dbReference>
<accession>A0A371CNN1</accession>
<dbReference type="OrthoDB" id="2757430at2759"/>
<proteinExistence type="predicted"/>
<feature type="domain" description="BTB" evidence="1">
    <location>
        <begin position="20"/>
        <end position="90"/>
    </location>
</feature>
<sequence length="338" mass="37722">MPQSDIKGVTRDDEFWADDVHVVLIAQGTAFRVRKEALSSVSPVFADMFKNAQPGEETWDGCPMVRLSDSAVDLRRFLNVVVKVGIDAFEEDCTRWRSRGNELVCSVLASVVRVAHKYQADRVANAAADRIEKAVDYAPWRQDGRDLEKHAPGKITLLNAGVKITLPQDAVEAVNLARIINRRAWLPHALHLCCSVGDLDTLRRGITRDDGQVEALSEDDYARCKRAVPLLEALCCETALRTYDPSNKYLFRRCIVKAGLCEGAVKGLLVAFALKDIQANILNLSCENARYDPQYRLHVGLCSQCHGGMLEHVKSLDRMAIRKLPACFALDREDTLMN</sequence>
<name>A0A371CNN1_9APHY</name>
<dbReference type="EMBL" id="KZ857500">
    <property type="protein sequence ID" value="RDX41837.1"/>
    <property type="molecule type" value="Genomic_DNA"/>
</dbReference>
<dbReference type="InterPro" id="IPR000210">
    <property type="entry name" value="BTB/POZ_dom"/>
</dbReference>
<keyword evidence="3" id="KW-1185">Reference proteome</keyword>
<evidence type="ECO:0000313" key="3">
    <source>
        <dbReference type="Proteomes" id="UP000256964"/>
    </source>
</evidence>
<reference evidence="2 3" key="1">
    <citation type="journal article" date="2018" name="Biotechnol. Biofuels">
        <title>Integrative visual omics of the white-rot fungus Polyporus brumalis exposes the biotechnological potential of its oxidative enzymes for delignifying raw plant biomass.</title>
        <authorList>
            <person name="Miyauchi S."/>
            <person name="Rancon A."/>
            <person name="Drula E."/>
            <person name="Hage H."/>
            <person name="Chaduli D."/>
            <person name="Favel A."/>
            <person name="Grisel S."/>
            <person name="Henrissat B."/>
            <person name="Herpoel-Gimbert I."/>
            <person name="Ruiz-Duenas F.J."/>
            <person name="Chevret D."/>
            <person name="Hainaut M."/>
            <person name="Lin J."/>
            <person name="Wang M."/>
            <person name="Pangilinan J."/>
            <person name="Lipzen A."/>
            <person name="Lesage-Meessen L."/>
            <person name="Navarro D."/>
            <person name="Riley R."/>
            <person name="Grigoriev I.V."/>
            <person name="Zhou S."/>
            <person name="Raouche S."/>
            <person name="Rosso M.N."/>
        </authorList>
    </citation>
    <scope>NUCLEOTIDE SEQUENCE [LARGE SCALE GENOMIC DNA]</scope>
    <source>
        <strain evidence="2 3">BRFM 1820</strain>
    </source>
</reference>
<gene>
    <name evidence="2" type="ORF">OH76DRAFT_1449179</name>
</gene>
<dbReference type="PROSITE" id="PS50097">
    <property type="entry name" value="BTB"/>
    <property type="match status" value="1"/>
</dbReference>
<dbReference type="SUPFAM" id="SSF54695">
    <property type="entry name" value="POZ domain"/>
    <property type="match status" value="1"/>
</dbReference>
<dbReference type="Proteomes" id="UP000256964">
    <property type="component" value="Unassembled WGS sequence"/>
</dbReference>
<dbReference type="AlphaFoldDB" id="A0A371CNN1"/>
<evidence type="ECO:0000313" key="2">
    <source>
        <dbReference type="EMBL" id="RDX41837.1"/>
    </source>
</evidence>
<evidence type="ECO:0000259" key="1">
    <source>
        <dbReference type="PROSITE" id="PS50097"/>
    </source>
</evidence>
<dbReference type="SMART" id="SM00225">
    <property type="entry name" value="BTB"/>
    <property type="match status" value="1"/>
</dbReference>
<protein>
    <recommendedName>
        <fullName evidence="1">BTB domain-containing protein</fullName>
    </recommendedName>
</protein>
<organism evidence="2 3">
    <name type="scientific">Lentinus brumalis</name>
    <dbReference type="NCBI Taxonomy" id="2498619"/>
    <lineage>
        <taxon>Eukaryota</taxon>
        <taxon>Fungi</taxon>
        <taxon>Dikarya</taxon>
        <taxon>Basidiomycota</taxon>
        <taxon>Agaricomycotina</taxon>
        <taxon>Agaricomycetes</taxon>
        <taxon>Polyporales</taxon>
        <taxon>Polyporaceae</taxon>
        <taxon>Lentinus</taxon>
    </lineage>
</organism>
<dbReference type="STRING" id="139420.A0A371CNN1"/>